<gene>
    <name evidence="1" type="ORF">TMSB3V08_LOCUS679</name>
</gene>
<dbReference type="EMBL" id="OB792702">
    <property type="protein sequence ID" value="CAD7423703.1"/>
    <property type="molecule type" value="Genomic_DNA"/>
</dbReference>
<name>A0A7R9HIJ1_9NEOP</name>
<evidence type="ECO:0000313" key="1">
    <source>
        <dbReference type="EMBL" id="CAD7423703.1"/>
    </source>
</evidence>
<reference evidence="1" key="1">
    <citation type="submission" date="2020-11" db="EMBL/GenBank/DDBJ databases">
        <authorList>
            <person name="Tran Van P."/>
        </authorList>
    </citation>
    <scope>NUCLEOTIDE SEQUENCE</scope>
</reference>
<dbReference type="InterPro" id="IPR011009">
    <property type="entry name" value="Kinase-like_dom_sf"/>
</dbReference>
<protein>
    <submittedName>
        <fullName evidence="1">Uncharacterized protein</fullName>
    </submittedName>
</protein>
<organism evidence="1">
    <name type="scientific">Timema monikensis</name>
    <dbReference type="NCBI Taxonomy" id="170555"/>
    <lineage>
        <taxon>Eukaryota</taxon>
        <taxon>Metazoa</taxon>
        <taxon>Ecdysozoa</taxon>
        <taxon>Arthropoda</taxon>
        <taxon>Hexapoda</taxon>
        <taxon>Insecta</taxon>
        <taxon>Pterygota</taxon>
        <taxon>Neoptera</taxon>
        <taxon>Polyneoptera</taxon>
        <taxon>Phasmatodea</taxon>
        <taxon>Timematodea</taxon>
        <taxon>Timematoidea</taxon>
        <taxon>Timematidae</taxon>
        <taxon>Timema</taxon>
    </lineage>
</organism>
<proteinExistence type="predicted"/>
<accession>A0A7R9HIJ1</accession>
<dbReference type="Gene3D" id="1.10.510.10">
    <property type="entry name" value="Transferase(Phosphotransferase) domain 1"/>
    <property type="match status" value="1"/>
</dbReference>
<dbReference type="AlphaFoldDB" id="A0A7R9HIJ1"/>
<sequence length="136" mass="14844">MFVTCSPEEPLGDPSLLLPTHKSVSTEKRMSSYLEGLWKTSVGVGRRLHSLCCHVVVVIEGVPRVYHFGTCGGRYNALVMELLGPSLEDLFVVCNRRFTLKTVGAIAVQLVSCRGCGRRGGGTVRDNPEKSHLISD</sequence>
<dbReference type="SUPFAM" id="SSF56112">
    <property type="entry name" value="Protein kinase-like (PK-like)"/>
    <property type="match status" value="1"/>
</dbReference>